<name>A0A554VD05_9FLAO</name>
<feature type="region of interest" description="Disordered" evidence="1">
    <location>
        <begin position="41"/>
        <end position="63"/>
    </location>
</feature>
<evidence type="ECO:0000256" key="1">
    <source>
        <dbReference type="SAM" id="MobiDB-lite"/>
    </source>
</evidence>
<evidence type="ECO:0000313" key="3">
    <source>
        <dbReference type="EMBL" id="TSE04681.1"/>
    </source>
</evidence>
<evidence type="ECO:0000313" key="4">
    <source>
        <dbReference type="Proteomes" id="UP000318833"/>
    </source>
</evidence>
<dbReference type="EMBL" id="VLNR01000075">
    <property type="protein sequence ID" value="TSE04681.1"/>
    <property type="molecule type" value="Genomic_DNA"/>
</dbReference>
<dbReference type="OrthoDB" id="1165003at2"/>
<protein>
    <submittedName>
        <fullName evidence="3">Uncharacterized protein</fullName>
    </submittedName>
</protein>
<keyword evidence="2" id="KW-0472">Membrane</keyword>
<reference evidence="3 4" key="1">
    <citation type="submission" date="2019-07" db="EMBL/GenBank/DDBJ databases">
        <title>The draft genome sequence of Aquimarina algiphila M91.</title>
        <authorList>
            <person name="Meng X."/>
        </authorList>
    </citation>
    <scope>NUCLEOTIDE SEQUENCE [LARGE SCALE GENOMIC DNA]</scope>
    <source>
        <strain evidence="3 4">M91</strain>
    </source>
</reference>
<comment type="caution">
    <text evidence="3">The sequence shown here is derived from an EMBL/GenBank/DDBJ whole genome shotgun (WGS) entry which is preliminary data.</text>
</comment>
<proteinExistence type="predicted"/>
<keyword evidence="2" id="KW-1133">Transmembrane helix</keyword>
<feature type="transmembrane region" description="Helical" evidence="2">
    <location>
        <begin position="7"/>
        <end position="31"/>
    </location>
</feature>
<dbReference type="AlphaFoldDB" id="A0A554VD05"/>
<organism evidence="3 4">
    <name type="scientific">Aquimarina algiphila</name>
    <dbReference type="NCBI Taxonomy" id="2047982"/>
    <lineage>
        <taxon>Bacteria</taxon>
        <taxon>Pseudomonadati</taxon>
        <taxon>Bacteroidota</taxon>
        <taxon>Flavobacteriia</taxon>
        <taxon>Flavobacteriales</taxon>
        <taxon>Flavobacteriaceae</taxon>
        <taxon>Aquimarina</taxon>
    </lineage>
</organism>
<sequence length="107" mass="12548">MTTKLQIAKILIVFGFLLSMTNYSVGLFNFYTCEDKTSVVLEESDNSEQKEKESSEKDDHKEKDKISQFYDDKEATLVDLFIKQYPEFYILNSLVYLEHKTPPPKYS</sequence>
<keyword evidence="4" id="KW-1185">Reference proteome</keyword>
<gene>
    <name evidence="3" type="ORF">FOF46_25435</name>
</gene>
<dbReference type="Proteomes" id="UP000318833">
    <property type="component" value="Unassembled WGS sequence"/>
</dbReference>
<dbReference type="RefSeq" id="WP_109436112.1">
    <property type="nucleotide sequence ID" value="NZ_CANLFO010000003.1"/>
</dbReference>
<evidence type="ECO:0000256" key="2">
    <source>
        <dbReference type="SAM" id="Phobius"/>
    </source>
</evidence>
<accession>A0A554VD05</accession>
<keyword evidence="2" id="KW-0812">Transmembrane</keyword>
<feature type="compositionally biased region" description="Basic and acidic residues" evidence="1">
    <location>
        <begin position="47"/>
        <end position="63"/>
    </location>
</feature>